<dbReference type="FunFam" id="3.20.20.70:FF:000073">
    <property type="entry name" value="12-oxophytodienoate reductase 3"/>
    <property type="match status" value="1"/>
</dbReference>
<evidence type="ECO:0000256" key="6">
    <source>
        <dbReference type="ARBA" id="ARBA00022643"/>
    </source>
</evidence>
<gene>
    <name evidence="15" type="ORF">NCGR_LOCUS28922</name>
</gene>
<evidence type="ECO:0000256" key="8">
    <source>
        <dbReference type="ARBA" id="ARBA00022832"/>
    </source>
</evidence>
<dbReference type="Pfam" id="PF00724">
    <property type="entry name" value="Oxidored_FMN"/>
    <property type="match status" value="1"/>
</dbReference>
<keyword evidence="4" id="KW-0444">Lipid biosynthesis</keyword>
<reference evidence="15" key="1">
    <citation type="submission" date="2020-10" db="EMBL/GenBank/DDBJ databases">
        <authorList>
            <person name="Han B."/>
            <person name="Lu T."/>
            <person name="Zhao Q."/>
            <person name="Huang X."/>
            <person name="Zhao Y."/>
        </authorList>
    </citation>
    <scope>NUCLEOTIDE SEQUENCE</scope>
</reference>
<keyword evidence="6" id="KW-0288">FMN</keyword>
<evidence type="ECO:0000256" key="5">
    <source>
        <dbReference type="ARBA" id="ARBA00022630"/>
    </source>
</evidence>
<name>A0A811PAW6_9POAL</name>
<keyword evidence="16" id="KW-1185">Reference proteome</keyword>
<comment type="similarity">
    <text evidence="2">Belongs to the NADH:flavin oxidoreductase/NADH oxidase family.</text>
</comment>
<dbReference type="CDD" id="cd02933">
    <property type="entry name" value="OYE_like_FMN"/>
    <property type="match status" value="1"/>
</dbReference>
<dbReference type="PANTHER" id="PTHR22893:SF109">
    <property type="entry name" value="12-OXOPHYTODIENOATE REDUCTASE 8-RELATED"/>
    <property type="match status" value="1"/>
</dbReference>
<evidence type="ECO:0000256" key="10">
    <source>
        <dbReference type="ARBA" id="ARBA00023002"/>
    </source>
</evidence>
<evidence type="ECO:0000256" key="4">
    <source>
        <dbReference type="ARBA" id="ARBA00022516"/>
    </source>
</evidence>
<dbReference type="AlphaFoldDB" id="A0A811PAW6"/>
<dbReference type="Gene3D" id="3.20.20.70">
    <property type="entry name" value="Aldolase class I"/>
    <property type="match status" value="1"/>
</dbReference>
<dbReference type="SUPFAM" id="SSF51395">
    <property type="entry name" value="FMN-linked oxidoreductases"/>
    <property type="match status" value="1"/>
</dbReference>
<feature type="domain" description="NADH:flavin oxidoreductase/NADH oxidase N-terminal" evidence="14">
    <location>
        <begin position="160"/>
        <end position="506"/>
    </location>
</feature>
<dbReference type="InterPro" id="IPR013785">
    <property type="entry name" value="Aldolase_TIM"/>
</dbReference>
<comment type="caution">
    <text evidence="15">The sequence shown here is derived from an EMBL/GenBank/DDBJ whole genome shotgun (WGS) entry which is preliminary data.</text>
</comment>
<evidence type="ECO:0000259" key="14">
    <source>
        <dbReference type="Pfam" id="PF00724"/>
    </source>
</evidence>
<evidence type="ECO:0000256" key="3">
    <source>
        <dbReference type="ARBA" id="ARBA00007347"/>
    </source>
</evidence>
<evidence type="ECO:0000256" key="12">
    <source>
        <dbReference type="ARBA" id="ARBA00023157"/>
    </source>
</evidence>
<sequence>MAEGLRFPYLSLEMHPPLTLHRHPMCAEIIEEFQKCHLDHPVKKFFGECTDLKIKLDRCFRQEVQSFFLVTEYASNLFMHACATVLCARYGQLALIAYYKQFIGLQASITGLGDFCNPYRCPIILVHDAGINTITYKATTELRNKAGVPRSSMEAKAIPLLTPYTMGRFHLSHRVVHAPLTRSRCYNNLPGEHVALYYSQRASEGGLLISESTGVSETAQGYPSTPGIWTKDQVEAWKPVVEGVHQKGGVFFCQIWHVGRASTYGTATSQVLDIYGDLIINPMDKHQFLVRTSRSPLRFSMMGLWRNSQPQGGLEKMKSTKIVNDFRLAARNCIEAGFDGVEIHCAFGYLIEQFMKDSVNDRTDKYGGSMENRCCFALEVIQAAIDEVGADRVGVRLSPYSNYLDCWDSDPDALGLYMIHAMNKLGVLYCSMVEPEAVKVDGKVQIPYKLLHFRKAFSGTFIVGGGYNREEGNRAVSEGYTDLVAYGKWFLANPDLPKRFELNAPLNKYDRSTFYSPDPVVGYTDYPFISPSV</sequence>
<dbReference type="InterPro" id="IPR045247">
    <property type="entry name" value="Oye-like"/>
</dbReference>
<accession>A0A811PAW6</accession>
<dbReference type="InterPro" id="IPR001155">
    <property type="entry name" value="OxRdtase_FMN_N"/>
</dbReference>
<keyword evidence="9" id="KW-0521">NADP</keyword>
<keyword evidence="7" id="KW-0925">Oxylipin biosynthesis</keyword>
<dbReference type="InterPro" id="IPR013892">
    <property type="entry name" value="Cyt_c_biogenesis_Cmc1-like"/>
</dbReference>
<dbReference type="PROSITE" id="PS51808">
    <property type="entry name" value="CHCH"/>
    <property type="match status" value="1"/>
</dbReference>
<evidence type="ECO:0000313" key="15">
    <source>
        <dbReference type="EMBL" id="CAD6244074.1"/>
    </source>
</evidence>
<dbReference type="GO" id="GO:0031408">
    <property type="term" value="P:oxylipin biosynthetic process"/>
    <property type="evidence" value="ECO:0007669"/>
    <property type="project" value="UniProtKB-KW"/>
</dbReference>
<dbReference type="GO" id="GO:0009695">
    <property type="term" value="P:jasmonic acid biosynthetic process"/>
    <property type="evidence" value="ECO:0007669"/>
    <property type="project" value="UniProtKB-ARBA"/>
</dbReference>
<organism evidence="15 16">
    <name type="scientific">Miscanthus lutarioriparius</name>
    <dbReference type="NCBI Taxonomy" id="422564"/>
    <lineage>
        <taxon>Eukaryota</taxon>
        <taxon>Viridiplantae</taxon>
        <taxon>Streptophyta</taxon>
        <taxon>Embryophyta</taxon>
        <taxon>Tracheophyta</taxon>
        <taxon>Spermatophyta</taxon>
        <taxon>Magnoliopsida</taxon>
        <taxon>Liliopsida</taxon>
        <taxon>Poales</taxon>
        <taxon>Poaceae</taxon>
        <taxon>PACMAD clade</taxon>
        <taxon>Panicoideae</taxon>
        <taxon>Andropogonodae</taxon>
        <taxon>Andropogoneae</taxon>
        <taxon>Saccharinae</taxon>
        <taxon>Miscanthus</taxon>
    </lineage>
</organism>
<comment type="cofactor">
    <cofactor evidence="1">
        <name>FMN</name>
        <dbReference type="ChEBI" id="CHEBI:58210"/>
    </cofactor>
</comment>
<dbReference type="GO" id="GO:0010181">
    <property type="term" value="F:FMN binding"/>
    <property type="evidence" value="ECO:0007669"/>
    <property type="project" value="InterPro"/>
</dbReference>
<proteinExistence type="inferred from homology"/>
<evidence type="ECO:0000256" key="1">
    <source>
        <dbReference type="ARBA" id="ARBA00001917"/>
    </source>
</evidence>
<keyword evidence="11" id="KW-0443">Lipid metabolism</keyword>
<evidence type="ECO:0000256" key="11">
    <source>
        <dbReference type="ARBA" id="ARBA00023098"/>
    </source>
</evidence>
<keyword evidence="8" id="KW-0276">Fatty acid metabolism</keyword>
<dbReference type="EMBL" id="CAJGYO010000007">
    <property type="protein sequence ID" value="CAD6244074.1"/>
    <property type="molecule type" value="Genomic_DNA"/>
</dbReference>
<dbReference type="GO" id="GO:0016491">
    <property type="term" value="F:oxidoreductase activity"/>
    <property type="evidence" value="ECO:0007669"/>
    <property type="project" value="UniProtKB-KW"/>
</dbReference>
<comment type="similarity">
    <text evidence="3">Belongs to the CMC family.</text>
</comment>
<dbReference type="Pfam" id="PF08583">
    <property type="entry name" value="Cmc1"/>
    <property type="match status" value="1"/>
</dbReference>
<evidence type="ECO:0000256" key="13">
    <source>
        <dbReference type="ARBA" id="ARBA00023160"/>
    </source>
</evidence>
<dbReference type="OrthoDB" id="1663137at2759"/>
<evidence type="ECO:0000256" key="7">
    <source>
        <dbReference type="ARBA" id="ARBA00022767"/>
    </source>
</evidence>
<evidence type="ECO:0000256" key="9">
    <source>
        <dbReference type="ARBA" id="ARBA00022857"/>
    </source>
</evidence>
<dbReference type="Proteomes" id="UP000604825">
    <property type="component" value="Unassembled WGS sequence"/>
</dbReference>
<keyword evidence="10" id="KW-0560">Oxidoreductase</keyword>
<keyword evidence="13" id="KW-0275">Fatty acid biosynthesis</keyword>
<dbReference type="PANTHER" id="PTHR22893">
    <property type="entry name" value="NADH OXIDOREDUCTASE-RELATED"/>
    <property type="match status" value="1"/>
</dbReference>
<evidence type="ECO:0000256" key="2">
    <source>
        <dbReference type="ARBA" id="ARBA00005979"/>
    </source>
</evidence>
<evidence type="ECO:0000313" key="16">
    <source>
        <dbReference type="Proteomes" id="UP000604825"/>
    </source>
</evidence>
<keyword evidence="5" id="KW-0285">Flavoprotein</keyword>
<protein>
    <recommendedName>
        <fullName evidence="14">NADH:flavin oxidoreductase/NADH oxidase N-terminal domain-containing protein</fullName>
    </recommendedName>
</protein>
<keyword evidence="12" id="KW-1015">Disulfide bond</keyword>